<evidence type="ECO:0000256" key="7">
    <source>
        <dbReference type="PROSITE-ProRule" id="PRU10133"/>
    </source>
</evidence>
<evidence type="ECO:0000313" key="10">
    <source>
        <dbReference type="EMBL" id="GKZ26045.1"/>
    </source>
</evidence>
<dbReference type="SUPFAM" id="SSF54495">
    <property type="entry name" value="UBC-like"/>
    <property type="match status" value="1"/>
</dbReference>
<evidence type="ECO:0000259" key="9">
    <source>
        <dbReference type="PROSITE" id="PS50127"/>
    </source>
</evidence>
<name>A0A9W6DSF1_9EURO</name>
<evidence type="ECO:0000256" key="8">
    <source>
        <dbReference type="RuleBase" id="RU362109"/>
    </source>
</evidence>
<dbReference type="InterPro" id="IPR023313">
    <property type="entry name" value="UBQ-conjugating_AS"/>
</dbReference>
<dbReference type="Proteomes" id="UP001143548">
    <property type="component" value="Unassembled WGS sequence"/>
</dbReference>
<dbReference type="GO" id="GO:0005524">
    <property type="term" value="F:ATP binding"/>
    <property type="evidence" value="ECO:0007669"/>
    <property type="project" value="UniProtKB-UniRule"/>
</dbReference>
<feature type="domain" description="UBC core" evidence="9">
    <location>
        <begin position="26"/>
        <end position="186"/>
    </location>
</feature>
<evidence type="ECO:0000256" key="4">
    <source>
        <dbReference type="ARBA" id="ARBA00041569"/>
    </source>
</evidence>
<evidence type="ECO:0000256" key="6">
    <source>
        <dbReference type="ARBA" id="ARBA00042190"/>
    </source>
</evidence>
<protein>
    <recommendedName>
        <fullName evidence="3">Ubiquitin-conjugating enzyme E2 2</fullName>
    </recommendedName>
    <alternativeName>
        <fullName evidence="5">E2 ubiquitin-conjugating enzyme 2</fullName>
    </alternativeName>
    <alternativeName>
        <fullName evidence="6">Ubiquitin carrier protein UBC2</fullName>
    </alternativeName>
    <alternativeName>
        <fullName evidence="4">Ubiquitin-protein ligase UBC2</fullName>
    </alternativeName>
</protein>
<dbReference type="AlphaFoldDB" id="A0A9W6DSF1"/>
<keyword evidence="8" id="KW-0547">Nucleotide-binding</keyword>
<dbReference type="InterPro" id="IPR000608">
    <property type="entry name" value="UBC"/>
</dbReference>
<dbReference type="PROSITE" id="PS50127">
    <property type="entry name" value="UBC_2"/>
    <property type="match status" value="1"/>
</dbReference>
<keyword evidence="2 8" id="KW-0833">Ubl conjugation pathway</keyword>
<keyword evidence="8" id="KW-0067">ATP-binding</keyword>
<sequence>MEIIQHENYLSITTALSDLNEPNPTYSLRRIRAELLAATKDGPTSPQCDFISFRPISPDNLFEMIGTIVGPVGSPYEGGLFHFHLRIPPLYPDLPPVCTCMTKIWHPNIGPYGEVCLNILQDEWSQALSVRTVLLSISGLLGDPAMAVEGGNAVYGFANLDAGEMLLENRAAFELAASDWTIMYARDLGLML</sequence>
<evidence type="ECO:0000256" key="1">
    <source>
        <dbReference type="ARBA" id="ARBA00022679"/>
    </source>
</evidence>
<reference evidence="10" key="1">
    <citation type="submission" date="2022-07" db="EMBL/GenBank/DDBJ databases">
        <title>Taxonomy of Aspergillus series Nigri: significant species reduction supported by multi-species coalescent approaches.</title>
        <authorList>
            <person name="Bian C."/>
            <person name="Kusuya Y."/>
            <person name="Sklenar F."/>
            <person name="D'hooge E."/>
            <person name="Yaguchi T."/>
            <person name="Takahashi H."/>
            <person name="Hubka V."/>
        </authorList>
    </citation>
    <scope>NUCLEOTIDE SEQUENCE</scope>
    <source>
        <strain evidence="10">CBS 733.88</strain>
    </source>
</reference>
<comment type="similarity">
    <text evidence="8">Belongs to the ubiquitin-conjugating enzyme family.</text>
</comment>
<comment type="caution">
    <text evidence="10">The sequence shown here is derived from an EMBL/GenBank/DDBJ whole genome shotgun (WGS) entry which is preliminary data.</text>
</comment>
<dbReference type="EMBL" id="BROQ01000131">
    <property type="protein sequence ID" value="GKZ26045.1"/>
    <property type="molecule type" value="Genomic_DNA"/>
</dbReference>
<proteinExistence type="inferred from homology"/>
<dbReference type="PANTHER" id="PTHR24067">
    <property type="entry name" value="UBIQUITIN-CONJUGATING ENZYME E2"/>
    <property type="match status" value="1"/>
</dbReference>
<dbReference type="SMART" id="SM00212">
    <property type="entry name" value="UBCc"/>
    <property type="match status" value="1"/>
</dbReference>
<dbReference type="InterPro" id="IPR016135">
    <property type="entry name" value="UBQ-conjugating_enzyme/RWD"/>
</dbReference>
<evidence type="ECO:0000256" key="2">
    <source>
        <dbReference type="ARBA" id="ARBA00022786"/>
    </source>
</evidence>
<evidence type="ECO:0000256" key="5">
    <source>
        <dbReference type="ARBA" id="ARBA00042179"/>
    </source>
</evidence>
<keyword evidence="1" id="KW-0808">Transferase</keyword>
<gene>
    <name evidence="10" type="ORF">AbraCBS73388_001994</name>
</gene>
<accession>A0A9W6DSF1</accession>
<evidence type="ECO:0000313" key="11">
    <source>
        <dbReference type="Proteomes" id="UP001143548"/>
    </source>
</evidence>
<dbReference type="PROSITE" id="PS00183">
    <property type="entry name" value="UBC_1"/>
    <property type="match status" value="1"/>
</dbReference>
<dbReference type="GO" id="GO:0016740">
    <property type="term" value="F:transferase activity"/>
    <property type="evidence" value="ECO:0007669"/>
    <property type="project" value="UniProtKB-KW"/>
</dbReference>
<dbReference type="Gene3D" id="3.10.110.10">
    <property type="entry name" value="Ubiquitin Conjugating Enzyme"/>
    <property type="match status" value="1"/>
</dbReference>
<dbReference type="InterPro" id="IPR050113">
    <property type="entry name" value="Ub_conjugating_enzyme"/>
</dbReference>
<feature type="active site" description="Glycyl thioester intermediate" evidence="7">
    <location>
        <position position="116"/>
    </location>
</feature>
<dbReference type="Pfam" id="PF00179">
    <property type="entry name" value="UQ_con"/>
    <property type="match status" value="1"/>
</dbReference>
<evidence type="ECO:0000256" key="3">
    <source>
        <dbReference type="ARBA" id="ARBA00039884"/>
    </source>
</evidence>
<organism evidence="10 11">
    <name type="scientific">Aspergillus brasiliensis</name>
    <dbReference type="NCBI Taxonomy" id="319629"/>
    <lineage>
        <taxon>Eukaryota</taxon>
        <taxon>Fungi</taxon>
        <taxon>Dikarya</taxon>
        <taxon>Ascomycota</taxon>
        <taxon>Pezizomycotina</taxon>
        <taxon>Eurotiomycetes</taxon>
        <taxon>Eurotiomycetidae</taxon>
        <taxon>Eurotiales</taxon>
        <taxon>Aspergillaceae</taxon>
        <taxon>Aspergillus</taxon>
        <taxon>Aspergillus subgen. Circumdati</taxon>
    </lineage>
</organism>